<organism evidence="2 3">
    <name type="scientific">Collimonas pratensis</name>
    <dbReference type="NCBI Taxonomy" id="279113"/>
    <lineage>
        <taxon>Bacteria</taxon>
        <taxon>Pseudomonadati</taxon>
        <taxon>Pseudomonadota</taxon>
        <taxon>Betaproteobacteria</taxon>
        <taxon>Burkholderiales</taxon>
        <taxon>Oxalobacteraceae</taxon>
        <taxon>Collimonas</taxon>
    </lineage>
</organism>
<dbReference type="AlphaFoldDB" id="A0A127PXC3"/>
<protein>
    <submittedName>
        <fullName evidence="2">MaoC like domain protein</fullName>
    </submittedName>
</protein>
<sequence>MQQALAKPEEAAMTEHNQPPQSALYLDDLTVGALFVSAEHAMDEQQILAFARQFDPQPFHLSDAAAKDTLFGGLAASGWHTAAVTMRLLVTSGMPLQGGIIGSGGELSWPRPTRASDILHVESEVLEVTPSRSRPDRGMVKLRSETRNQHGEIVQLFVSKLVVSRKTP</sequence>
<evidence type="ECO:0000313" key="2">
    <source>
        <dbReference type="EMBL" id="AMP02461.1"/>
    </source>
</evidence>
<dbReference type="Proteomes" id="UP000074561">
    <property type="component" value="Chromosome"/>
</dbReference>
<dbReference type="EMBL" id="CP013234">
    <property type="protein sequence ID" value="AMP02461.1"/>
    <property type="molecule type" value="Genomic_DNA"/>
</dbReference>
<dbReference type="SUPFAM" id="SSF54637">
    <property type="entry name" value="Thioesterase/thiol ester dehydrase-isomerase"/>
    <property type="match status" value="1"/>
</dbReference>
<dbReference type="STRING" id="279113.CPter91_0062"/>
<name>A0A127PXC3_9BURK</name>
<dbReference type="Pfam" id="PF01575">
    <property type="entry name" value="MaoC_dehydratas"/>
    <property type="match status" value="1"/>
</dbReference>
<dbReference type="PANTHER" id="PTHR43664:SF1">
    <property type="entry name" value="BETA-METHYLMALYL-COA DEHYDRATASE"/>
    <property type="match status" value="1"/>
</dbReference>
<dbReference type="InterPro" id="IPR029069">
    <property type="entry name" value="HotDog_dom_sf"/>
</dbReference>
<dbReference type="InterPro" id="IPR052342">
    <property type="entry name" value="MCH/BMMD"/>
</dbReference>
<proteinExistence type="predicted"/>
<accession>A0A127PXC3</accession>
<evidence type="ECO:0000259" key="1">
    <source>
        <dbReference type="Pfam" id="PF01575"/>
    </source>
</evidence>
<dbReference type="Gene3D" id="3.10.129.10">
    <property type="entry name" value="Hotdog Thioesterase"/>
    <property type="match status" value="1"/>
</dbReference>
<dbReference type="KEGG" id="cpra:CPter91_0062"/>
<reference evidence="2 3" key="1">
    <citation type="submission" date="2015-11" db="EMBL/GenBank/DDBJ databases">
        <title>Exploring the genomic traits of fungus-feeding bacterial genus Collimonas.</title>
        <authorList>
            <person name="Song C."/>
            <person name="Schmidt R."/>
            <person name="de Jager V."/>
            <person name="Krzyzanowska D."/>
            <person name="Jongedijk E."/>
            <person name="Cankar K."/>
            <person name="Beekwilder J."/>
            <person name="van Veen A."/>
            <person name="de Boer W."/>
            <person name="van Veen J.A."/>
            <person name="Garbeva P."/>
        </authorList>
    </citation>
    <scope>NUCLEOTIDE SEQUENCE [LARGE SCALE GENOMIC DNA]</scope>
    <source>
        <strain evidence="2 3">Ter91</strain>
    </source>
</reference>
<feature type="domain" description="MaoC-like" evidence="1">
    <location>
        <begin position="38"/>
        <end position="130"/>
    </location>
</feature>
<evidence type="ECO:0000313" key="3">
    <source>
        <dbReference type="Proteomes" id="UP000074561"/>
    </source>
</evidence>
<dbReference type="PATRIC" id="fig|279113.9.peg.62"/>
<dbReference type="PANTHER" id="PTHR43664">
    <property type="entry name" value="MONOAMINE OXIDASE-RELATED"/>
    <property type="match status" value="1"/>
</dbReference>
<gene>
    <name evidence="2" type="ORF">CPter91_0062</name>
</gene>
<dbReference type="InterPro" id="IPR002539">
    <property type="entry name" value="MaoC-like_dom"/>
</dbReference>
<dbReference type="CDD" id="cd03454">
    <property type="entry name" value="YdeM"/>
    <property type="match status" value="1"/>
</dbReference>